<keyword evidence="4" id="KW-1185">Reference proteome</keyword>
<dbReference type="Pfam" id="PF13411">
    <property type="entry name" value="MerR_1"/>
    <property type="match status" value="1"/>
</dbReference>
<dbReference type="SUPFAM" id="SSF46955">
    <property type="entry name" value="Putative DNA-binding domain"/>
    <property type="match status" value="1"/>
</dbReference>
<name>A0A073KLS5_9BACI</name>
<proteinExistence type="predicted"/>
<dbReference type="Proteomes" id="UP000027778">
    <property type="component" value="Unassembled WGS sequence"/>
</dbReference>
<dbReference type="InterPro" id="IPR047057">
    <property type="entry name" value="MerR_fam"/>
</dbReference>
<dbReference type="AlphaFoldDB" id="A0A073KLS5"/>
<dbReference type="OrthoDB" id="166060at2"/>
<dbReference type="eggNOG" id="COG0789">
    <property type="taxonomic scope" value="Bacteria"/>
</dbReference>
<comment type="caution">
    <text evidence="3">The sequence shown here is derived from an EMBL/GenBank/DDBJ whole genome shotgun (WGS) entry which is preliminary data.</text>
</comment>
<dbReference type="EMBL" id="JOTM01000018">
    <property type="protein sequence ID" value="KEK23303.1"/>
    <property type="molecule type" value="Genomic_DNA"/>
</dbReference>
<sequence length="135" mass="15761">MYRIGQLAHLAHVSKRTIDYYTNLGILKAERSQSNYRYYDETAFETLQFIEKCKEMHMPLCEIKERIEEKKKLLGINEHVSKQMNEVTDHIHRLEAELTELKPLLDGLTDSQREKISKSLSGQTTALIQTLILLL</sequence>
<feature type="domain" description="HTH merR-type" evidence="2">
    <location>
        <begin position="1"/>
        <end position="69"/>
    </location>
</feature>
<dbReference type="PRINTS" id="PR00040">
    <property type="entry name" value="HTHMERR"/>
</dbReference>
<gene>
    <name evidence="3" type="ORF">BAGA_10270</name>
</gene>
<dbReference type="PROSITE" id="PS50937">
    <property type="entry name" value="HTH_MERR_2"/>
    <property type="match status" value="1"/>
</dbReference>
<dbReference type="Gene3D" id="1.10.1660.10">
    <property type="match status" value="1"/>
</dbReference>
<accession>A0A073KLS5</accession>
<evidence type="ECO:0000256" key="1">
    <source>
        <dbReference type="ARBA" id="ARBA00023125"/>
    </source>
</evidence>
<dbReference type="RefSeq" id="WP_033675940.1">
    <property type="nucleotide sequence ID" value="NZ_JOTM01000018.1"/>
</dbReference>
<dbReference type="PANTHER" id="PTHR30204">
    <property type="entry name" value="REDOX-CYCLING DRUG-SENSING TRANSCRIPTIONAL ACTIVATOR SOXR"/>
    <property type="match status" value="1"/>
</dbReference>
<evidence type="ECO:0000259" key="2">
    <source>
        <dbReference type="PROSITE" id="PS50937"/>
    </source>
</evidence>
<dbReference type="GO" id="GO:0003700">
    <property type="term" value="F:DNA-binding transcription factor activity"/>
    <property type="evidence" value="ECO:0007669"/>
    <property type="project" value="InterPro"/>
</dbReference>
<organism evidence="3 4">
    <name type="scientific">Bacillus gaemokensis</name>
    <dbReference type="NCBI Taxonomy" id="574375"/>
    <lineage>
        <taxon>Bacteria</taxon>
        <taxon>Bacillati</taxon>
        <taxon>Bacillota</taxon>
        <taxon>Bacilli</taxon>
        <taxon>Bacillales</taxon>
        <taxon>Bacillaceae</taxon>
        <taxon>Bacillus</taxon>
        <taxon>Bacillus cereus group</taxon>
    </lineage>
</organism>
<dbReference type="InterPro" id="IPR000551">
    <property type="entry name" value="MerR-type_HTH_dom"/>
</dbReference>
<dbReference type="InterPro" id="IPR009061">
    <property type="entry name" value="DNA-bd_dom_put_sf"/>
</dbReference>
<dbReference type="SMART" id="SM00422">
    <property type="entry name" value="HTH_MERR"/>
    <property type="match status" value="1"/>
</dbReference>
<evidence type="ECO:0000313" key="3">
    <source>
        <dbReference type="EMBL" id="KEK23303.1"/>
    </source>
</evidence>
<dbReference type="GO" id="GO:0003677">
    <property type="term" value="F:DNA binding"/>
    <property type="evidence" value="ECO:0007669"/>
    <property type="project" value="UniProtKB-KW"/>
</dbReference>
<dbReference type="CDD" id="cd04779">
    <property type="entry name" value="HTH_MerR-like_sg4"/>
    <property type="match status" value="1"/>
</dbReference>
<keyword evidence="1" id="KW-0238">DNA-binding</keyword>
<dbReference type="STRING" id="574375.AZF08_14645"/>
<protein>
    <submittedName>
        <fullName evidence="3">MerR family transcriptional regulator</fullName>
    </submittedName>
</protein>
<dbReference type="PANTHER" id="PTHR30204:SF95">
    <property type="entry name" value="HTH-TYPE TRANSCRIPTIONAL REGULATOR CUER"/>
    <property type="match status" value="1"/>
</dbReference>
<evidence type="ECO:0000313" key="4">
    <source>
        <dbReference type="Proteomes" id="UP000027778"/>
    </source>
</evidence>
<reference evidence="3 4" key="1">
    <citation type="submission" date="2014-06" db="EMBL/GenBank/DDBJ databases">
        <title>Draft genome sequence of Bacillus gaemokensis JCM 15801 (MCCC 1A00707).</title>
        <authorList>
            <person name="Lai Q."/>
            <person name="Liu Y."/>
            <person name="Shao Z."/>
        </authorList>
    </citation>
    <scope>NUCLEOTIDE SEQUENCE [LARGE SCALE GENOMIC DNA]</scope>
    <source>
        <strain evidence="3 4">JCM 15801</strain>
    </source>
</reference>